<dbReference type="Pfam" id="PF07555">
    <property type="entry name" value="NAGidase"/>
    <property type="match status" value="1"/>
</dbReference>
<dbReference type="PROSITE" id="PS52009">
    <property type="entry name" value="GH84"/>
    <property type="match status" value="1"/>
</dbReference>
<gene>
    <name evidence="5" type="ORF">ENV60_07480</name>
</gene>
<dbReference type="InterPro" id="IPR051822">
    <property type="entry name" value="Glycosyl_Hydrolase_84"/>
</dbReference>
<dbReference type="InterPro" id="IPR011496">
    <property type="entry name" value="O-GlcNAcase_cat"/>
</dbReference>
<evidence type="ECO:0000256" key="3">
    <source>
        <dbReference type="PROSITE-ProRule" id="PRU01353"/>
    </source>
</evidence>
<comment type="caution">
    <text evidence="5">The sequence shown here is derived from an EMBL/GenBank/DDBJ whole genome shotgun (WGS) entry which is preliminary data.</text>
</comment>
<dbReference type="PANTHER" id="PTHR13170">
    <property type="entry name" value="O-GLCNACASE"/>
    <property type="match status" value="1"/>
</dbReference>
<name>A0A7C4XVE1_UNCW3</name>
<dbReference type="GO" id="GO:1901135">
    <property type="term" value="P:carbohydrate derivative metabolic process"/>
    <property type="evidence" value="ECO:0007669"/>
    <property type="project" value="UniProtKB-ARBA"/>
</dbReference>
<dbReference type="SUPFAM" id="SSF51445">
    <property type="entry name" value="(Trans)glycosidases"/>
    <property type="match status" value="1"/>
</dbReference>
<dbReference type="Gene3D" id="3.20.20.80">
    <property type="entry name" value="Glycosidases"/>
    <property type="match status" value="1"/>
</dbReference>
<keyword evidence="2 3" id="KW-0326">Glycosidase</keyword>
<dbReference type="GO" id="GO:0015929">
    <property type="term" value="F:hexosaminidase activity"/>
    <property type="evidence" value="ECO:0007669"/>
    <property type="project" value="UniProtKB-ARBA"/>
</dbReference>
<feature type="active site" description="Proton donor" evidence="3">
    <location>
        <position position="114"/>
    </location>
</feature>
<protein>
    <recommendedName>
        <fullName evidence="4">GH84 domain-containing protein</fullName>
    </recommendedName>
</protein>
<organism evidence="5">
    <name type="scientific">candidate division WOR-3 bacterium</name>
    <dbReference type="NCBI Taxonomy" id="2052148"/>
    <lineage>
        <taxon>Bacteria</taxon>
        <taxon>Bacteria division WOR-3</taxon>
    </lineage>
</organism>
<dbReference type="PANTHER" id="PTHR13170:SF16">
    <property type="entry name" value="PROTEIN O-GLCNACASE"/>
    <property type="match status" value="1"/>
</dbReference>
<feature type="domain" description="GH84" evidence="4">
    <location>
        <begin position="5"/>
        <end position="265"/>
    </location>
</feature>
<dbReference type="AlphaFoldDB" id="A0A7C4XVE1"/>
<evidence type="ECO:0000259" key="4">
    <source>
        <dbReference type="PROSITE" id="PS52009"/>
    </source>
</evidence>
<reference evidence="5" key="1">
    <citation type="journal article" date="2020" name="mSystems">
        <title>Genome- and Community-Level Interaction Insights into Carbon Utilization and Element Cycling Functions of Hydrothermarchaeota in Hydrothermal Sediment.</title>
        <authorList>
            <person name="Zhou Z."/>
            <person name="Liu Y."/>
            <person name="Xu W."/>
            <person name="Pan J."/>
            <person name="Luo Z.H."/>
            <person name="Li M."/>
        </authorList>
    </citation>
    <scope>NUCLEOTIDE SEQUENCE [LARGE SCALE GENOMIC DNA]</scope>
    <source>
        <strain evidence="5">SpSt-774</strain>
    </source>
</reference>
<dbReference type="EMBL" id="DTGZ01000137">
    <property type="protein sequence ID" value="HGV98119.1"/>
    <property type="molecule type" value="Genomic_DNA"/>
</dbReference>
<sequence>MGNNKIFGVVEGFYGKPYSFFERCDLIKFLADIGLNTYVYGPKSDPYHREEYYKPYPGKQLKEFESLNDIATKYKIRFNYALSPGSEPELKLIIQKIKLMMKIGIRYYSLFYDDIEITLDRKSALKQVETANVLYELLGSNLTSTSLFFCPTQYRGFEKTEYIVTIAERLHKDIKIFWTGKDVVSKRITEDDVNLITTIIGRKPLIWDNIFANDYIPGIILRFPYHGRDPGIIDKVSGILLNPMNQYLRSKPLIYTAAKFFHNPYNYKPDKYRI</sequence>
<evidence type="ECO:0000313" key="5">
    <source>
        <dbReference type="EMBL" id="HGV98119.1"/>
    </source>
</evidence>
<evidence type="ECO:0000256" key="2">
    <source>
        <dbReference type="ARBA" id="ARBA00023295"/>
    </source>
</evidence>
<accession>A0A7C4XVE1</accession>
<evidence type="ECO:0000256" key="1">
    <source>
        <dbReference type="ARBA" id="ARBA00022801"/>
    </source>
</evidence>
<keyword evidence="1 3" id="KW-0378">Hydrolase</keyword>
<dbReference type="InterPro" id="IPR017853">
    <property type="entry name" value="GH"/>
</dbReference>
<proteinExistence type="inferred from homology"/>
<comment type="similarity">
    <text evidence="3">Belongs to the glycosyl hydrolase 84 family.</text>
</comment>